<keyword evidence="1 2" id="KW-0238">DNA-binding</keyword>
<evidence type="ECO:0000256" key="1">
    <source>
        <dbReference type="ARBA" id="ARBA00023125"/>
    </source>
</evidence>
<dbReference type="Pfam" id="PF00486">
    <property type="entry name" value="Trans_reg_C"/>
    <property type="match status" value="1"/>
</dbReference>
<dbReference type="GO" id="GO:0000160">
    <property type="term" value="P:phosphorelay signal transduction system"/>
    <property type="evidence" value="ECO:0007669"/>
    <property type="project" value="InterPro"/>
</dbReference>
<evidence type="ECO:0000256" key="2">
    <source>
        <dbReference type="PROSITE-ProRule" id="PRU01091"/>
    </source>
</evidence>
<organism evidence="4 5">
    <name type="scientific">Rhizobium wenxiniae</name>
    <dbReference type="NCBI Taxonomy" id="1737357"/>
    <lineage>
        <taxon>Bacteria</taxon>
        <taxon>Pseudomonadati</taxon>
        <taxon>Pseudomonadota</taxon>
        <taxon>Alphaproteobacteria</taxon>
        <taxon>Hyphomicrobiales</taxon>
        <taxon>Rhizobiaceae</taxon>
        <taxon>Rhizobium/Agrobacterium group</taxon>
        <taxon>Rhizobium</taxon>
    </lineage>
</organism>
<reference evidence="4 5" key="1">
    <citation type="submission" date="2020-08" db="EMBL/GenBank/DDBJ databases">
        <title>Genomic Encyclopedia of Type Strains, Phase IV (KMG-IV): sequencing the most valuable type-strain genomes for metagenomic binning, comparative biology and taxonomic classification.</title>
        <authorList>
            <person name="Goeker M."/>
        </authorList>
    </citation>
    <scope>NUCLEOTIDE SEQUENCE [LARGE SCALE GENOMIC DNA]</scope>
    <source>
        <strain evidence="4 5">DSM 100734</strain>
    </source>
</reference>
<dbReference type="Gene3D" id="3.40.50.300">
    <property type="entry name" value="P-loop containing nucleotide triphosphate hydrolases"/>
    <property type="match status" value="1"/>
</dbReference>
<name>A0A7W9Y7Y5_9HYPH</name>
<protein>
    <submittedName>
        <fullName evidence="4">DNA-binding winged helix-turn-helix (WHTH) protein</fullName>
    </submittedName>
</protein>
<dbReference type="SMART" id="SM00862">
    <property type="entry name" value="Trans_reg_C"/>
    <property type="match status" value="1"/>
</dbReference>
<dbReference type="InterPro" id="IPR027417">
    <property type="entry name" value="P-loop_NTPase"/>
</dbReference>
<evidence type="ECO:0000259" key="3">
    <source>
        <dbReference type="PROSITE" id="PS51755"/>
    </source>
</evidence>
<dbReference type="GO" id="GO:0006355">
    <property type="term" value="P:regulation of DNA-templated transcription"/>
    <property type="evidence" value="ECO:0007669"/>
    <property type="project" value="InterPro"/>
</dbReference>
<dbReference type="InterPro" id="IPR016032">
    <property type="entry name" value="Sig_transdc_resp-reg_C-effctor"/>
</dbReference>
<dbReference type="AlphaFoldDB" id="A0A7W9Y7Y5"/>
<accession>A0A7W9Y7Y5</accession>
<dbReference type="PROSITE" id="PS51755">
    <property type="entry name" value="OMPR_PHOB"/>
    <property type="match status" value="1"/>
</dbReference>
<feature type="DNA-binding region" description="OmpR/PhoB-type" evidence="2">
    <location>
        <begin position="1"/>
        <end position="88"/>
    </location>
</feature>
<dbReference type="CDD" id="cd00383">
    <property type="entry name" value="trans_reg_C"/>
    <property type="match status" value="1"/>
</dbReference>
<evidence type="ECO:0000313" key="5">
    <source>
        <dbReference type="Proteomes" id="UP000547879"/>
    </source>
</evidence>
<dbReference type="Proteomes" id="UP000547879">
    <property type="component" value="Unassembled WGS sequence"/>
</dbReference>
<evidence type="ECO:0000313" key="4">
    <source>
        <dbReference type="EMBL" id="MBB6163651.1"/>
    </source>
</evidence>
<dbReference type="Gene3D" id="1.10.10.10">
    <property type="entry name" value="Winged helix-like DNA-binding domain superfamily/Winged helix DNA-binding domain"/>
    <property type="match status" value="1"/>
</dbReference>
<dbReference type="InterPro" id="IPR001867">
    <property type="entry name" value="OmpR/PhoB-type_DNA-bd"/>
</dbReference>
<gene>
    <name evidence="4" type="ORF">HNQ72_003491</name>
</gene>
<dbReference type="PANTHER" id="PTHR47691">
    <property type="entry name" value="REGULATOR-RELATED"/>
    <property type="match status" value="1"/>
</dbReference>
<dbReference type="SUPFAM" id="SSF52540">
    <property type="entry name" value="P-loop containing nucleoside triphosphate hydrolases"/>
    <property type="match status" value="1"/>
</dbReference>
<dbReference type="PANTHER" id="PTHR47691:SF3">
    <property type="entry name" value="HTH-TYPE TRANSCRIPTIONAL REGULATOR RV0890C-RELATED"/>
    <property type="match status" value="1"/>
</dbReference>
<comment type="caution">
    <text evidence="4">The sequence shown here is derived from an EMBL/GenBank/DDBJ whole genome shotgun (WGS) entry which is preliminary data.</text>
</comment>
<dbReference type="RefSeq" id="WP_183993527.1">
    <property type="nucleotide sequence ID" value="NZ_BMHW01000008.1"/>
</dbReference>
<dbReference type="InterPro" id="IPR036388">
    <property type="entry name" value="WH-like_DNA-bd_sf"/>
</dbReference>
<feature type="domain" description="OmpR/PhoB-type" evidence="3">
    <location>
        <begin position="1"/>
        <end position="88"/>
    </location>
</feature>
<sequence>MDINSRRLRDGGKPVRIGARAFDLLRYLALNAGRILSKAELLEAVWPKATVDEIAIRVHLVELRKILRTKPDAPWIRAVPGRGYLFLKPVEMGRLAKPGPVDAGLPYVPAEILGRSTFIESSIEKLEVHRLQSIIGTGGIRKTSVAVEIGNHFRAIGRPVIFLDLSTLTADSQLVSYLAMRLDLISFAEDPMPMVLATLAEQPYMLVFDNCEHVIGGCAEVVETILCSTGSTTVLATSREPLGVMGEYVSRLPPLSYPDEGVVPKDV</sequence>
<dbReference type="SUPFAM" id="SSF46894">
    <property type="entry name" value="C-terminal effector domain of the bipartite response regulators"/>
    <property type="match status" value="1"/>
</dbReference>
<dbReference type="EMBL" id="JACHEG010000003">
    <property type="protein sequence ID" value="MBB6163651.1"/>
    <property type="molecule type" value="Genomic_DNA"/>
</dbReference>
<proteinExistence type="predicted"/>
<keyword evidence="5" id="KW-1185">Reference proteome</keyword>
<dbReference type="GO" id="GO:0003677">
    <property type="term" value="F:DNA binding"/>
    <property type="evidence" value="ECO:0007669"/>
    <property type="project" value="UniProtKB-UniRule"/>
</dbReference>